<evidence type="ECO:0000313" key="1">
    <source>
        <dbReference type="EMBL" id="KAG2389626.1"/>
    </source>
</evidence>
<dbReference type="GeneID" id="68106639"/>
<dbReference type="AlphaFoldDB" id="A0AA88GWB6"/>
<proteinExistence type="predicted"/>
<keyword evidence="2" id="KW-1185">Reference proteome</keyword>
<sequence length="494" mass="57488">MPPTEQTRTPHSLLFHLPREIFLYNIFEYLIGPIGLFSRAFHALDHTTYQDDLSLSNLLSDPIVSNFSISFENVKGLNSFCMATCKTLVERFLPSQFGSTDDRCDDAEHYNIFMEKYWLTLSNMLDLIIYLKRKPNSLSLVQGDFNAIEAEEMANIQILYQNVEFGKCVKYSETIMDGNSSWYASNYIDHIRSLKDENDVELIALNYEERLRLVVMSFDKYEQVKMQMKGKISSFELFLMKAHILSLGMLEHFDVEQYHSYNQNYMDLVHEDFYDNLTFPHVASRCDYSLDENQAEKSVVASVKEFWPNKDMLPSSAIQFLSVGFDEYFGSCFDDIVFPNVKYLRIVIGHEQYSRTEESIQAEKQLFSALTSKAFPKLCHLSVKGIYNLQTLSQCEILQQLLYLDVIPFPYDEGSSFKLLWNENEMPTLIQLLTRETCPVAPHLIQLIVHGSINCKWSDLTWDRLKEFYQTTRNKFVASLSHSSIQEFYSTCCE</sequence>
<protein>
    <submittedName>
        <fullName evidence="1">Uncharacterized protein</fullName>
    </submittedName>
</protein>
<dbReference type="Proteomes" id="UP000816034">
    <property type="component" value="Unassembled WGS sequence"/>
</dbReference>
<comment type="caution">
    <text evidence="1">The sequence shown here is derived from an EMBL/GenBank/DDBJ whole genome shotgun (WGS) entry which is preliminary data.</text>
</comment>
<name>A0AA88GWB6_NAELO</name>
<gene>
    <name evidence="1" type="ORF">C9374_014186</name>
</gene>
<evidence type="ECO:0000313" key="2">
    <source>
        <dbReference type="Proteomes" id="UP000816034"/>
    </source>
</evidence>
<dbReference type="EMBL" id="PYSW02000007">
    <property type="protein sequence ID" value="KAG2389626.1"/>
    <property type="molecule type" value="Genomic_DNA"/>
</dbReference>
<dbReference type="RefSeq" id="XP_044553618.1">
    <property type="nucleotide sequence ID" value="XM_044690145.1"/>
</dbReference>
<accession>A0AA88GWB6</accession>
<reference evidence="1 2" key="1">
    <citation type="journal article" date="2018" name="BMC Genomics">
        <title>The genome of Naegleria lovaniensis, the basis for a comparative approach to unravel pathogenicity factors of the human pathogenic amoeba N. fowleri.</title>
        <authorList>
            <person name="Liechti N."/>
            <person name="Schurch N."/>
            <person name="Bruggmann R."/>
            <person name="Wittwer M."/>
        </authorList>
    </citation>
    <scope>NUCLEOTIDE SEQUENCE [LARGE SCALE GENOMIC DNA]</scope>
    <source>
        <strain evidence="1 2">ATCC 30569</strain>
    </source>
</reference>
<organism evidence="1 2">
    <name type="scientific">Naegleria lovaniensis</name>
    <name type="common">Amoeba</name>
    <dbReference type="NCBI Taxonomy" id="51637"/>
    <lineage>
        <taxon>Eukaryota</taxon>
        <taxon>Discoba</taxon>
        <taxon>Heterolobosea</taxon>
        <taxon>Tetramitia</taxon>
        <taxon>Eutetramitia</taxon>
        <taxon>Vahlkampfiidae</taxon>
        <taxon>Naegleria</taxon>
    </lineage>
</organism>